<name>A7API3_BABBO</name>
<feature type="compositionally biased region" description="Basic and acidic residues" evidence="1">
    <location>
        <begin position="60"/>
        <end position="70"/>
    </location>
</feature>
<feature type="chain" id="PRO_5002706146" evidence="2">
    <location>
        <begin position="21"/>
        <end position="280"/>
    </location>
</feature>
<feature type="domain" description="CPW-WPC" evidence="3">
    <location>
        <begin position="123"/>
        <end position="183"/>
    </location>
</feature>
<sequence length="280" mass="31890">MRIYALAVGIAYVCCSTVNCVNNDPEPETPAEAITSDVKELSEQVDEVIESNEEDESSDDKDRETPVEEKPRKFERLYKNALNEAMEEGKEEYKKFERSAIEDLDIVEIASEHLKRYWYTGQCRRNYNRPCPNGWLLDNEASICVAPVDYQGPCEKRKDFSYMDEPARIQYAIRCHVSWPCVNDPPIDESATCPLEWTKLTGTVCIAPASYDGICPPIASFHGYSIKEKMEYERLCNLKWPRRISQSDLLVKSKRPHMGATQHPSSMSGAIDETGTMVPL</sequence>
<dbReference type="Proteomes" id="UP000002173">
    <property type="component" value="Unassembled WGS sequence"/>
</dbReference>
<dbReference type="Pfam" id="PF09717">
    <property type="entry name" value="CPW_WPC"/>
    <property type="match status" value="2"/>
</dbReference>
<reference evidence="5" key="2">
    <citation type="journal article" date="2020" name="Data Brief">
        <title>Transcriptome dataset of Babesia bovis life stages within vertebrate and invertebrate hosts.</title>
        <authorList>
            <person name="Ueti M.W."/>
            <person name="Johnson W.C."/>
            <person name="Kappmeyer L.S."/>
            <person name="Herndon D.R."/>
            <person name="Mousel M.R."/>
            <person name="Reif K.E."/>
            <person name="Taus N.S."/>
            <person name="Ifeonu O.O."/>
            <person name="Silva J.C."/>
            <person name="Suarez C.E."/>
            <person name="Brayton K.A."/>
        </authorList>
    </citation>
    <scope>NUCLEOTIDE SEQUENCE [LARGE SCALE GENOMIC DNA]</scope>
</reference>
<dbReference type="GeneID" id="5480290"/>
<protein>
    <submittedName>
        <fullName evidence="4">Plasmodium falciparum CPW-WPC domain containing protein</fullName>
    </submittedName>
</protein>
<reference evidence="5" key="3">
    <citation type="journal article" date="2021" name="Int. J. Parasitol.">
        <title>Comparative analysis of gene expression between Babesia bovis blood stages and kinetes allowed by improved genome annotation.</title>
        <authorList>
            <person name="Ueti M.W."/>
            <person name="Johnson W.C."/>
            <person name="Kappmeyer L.S."/>
            <person name="Herndon D.R."/>
            <person name="Mousel M.R."/>
            <person name="Reif K.E."/>
            <person name="Taus N.S."/>
            <person name="Ifeonu O.O."/>
            <person name="Silva J.C."/>
            <person name="Suarez C.E."/>
            <person name="Brayton K.A."/>
        </authorList>
    </citation>
    <scope>NUCLEOTIDE SEQUENCE [LARGE SCALE GENOMIC DNA]</scope>
</reference>
<accession>A7API3</accession>
<dbReference type="InterPro" id="IPR006387">
    <property type="entry name" value="CPW_WPC_dom"/>
</dbReference>
<evidence type="ECO:0000313" key="4">
    <source>
        <dbReference type="EMBL" id="EDO08467.1"/>
    </source>
</evidence>
<dbReference type="OMA" id="FAWKCEV"/>
<keyword evidence="2" id="KW-0732">Signal</keyword>
<comment type="caution">
    <text evidence="4">The sequence shown here is derived from an EMBL/GenBank/DDBJ whole genome shotgun (WGS) entry which is preliminary data.</text>
</comment>
<reference evidence="4 5" key="1">
    <citation type="journal article" date="2007" name="PLoS Pathog.">
        <title>Genome sequence of Babesia bovis and comparative analysis of apicomplexan hemoprotozoa.</title>
        <authorList>
            <person name="Brayton K.A."/>
            <person name="Lau A.O.T."/>
            <person name="Herndon D.R."/>
            <person name="Hannick L."/>
            <person name="Kappmeyer L.S."/>
            <person name="Berens S.J."/>
            <person name="Bidwell S.L."/>
            <person name="Brown W.C."/>
            <person name="Crabtree J."/>
            <person name="Fadrosh D."/>
            <person name="Feldblum T."/>
            <person name="Forberger H.A."/>
            <person name="Haas B.J."/>
            <person name="Howell J.M."/>
            <person name="Khouri H."/>
            <person name="Koo H."/>
            <person name="Mann D.J."/>
            <person name="Norimine J."/>
            <person name="Paulsen I.T."/>
            <person name="Radune D."/>
            <person name="Ren Q."/>
            <person name="Smith R.K. Jr."/>
            <person name="Suarez C.E."/>
            <person name="White O."/>
            <person name="Wortman J.R."/>
            <person name="Knowles D.P. Jr."/>
            <person name="McElwain T.F."/>
            <person name="Nene V.M."/>
        </authorList>
    </citation>
    <scope>NUCLEOTIDE SEQUENCE [LARGE SCALE GENOMIC DNA]</scope>
    <source>
        <strain evidence="4">T2Bo</strain>
    </source>
</reference>
<organism evidence="4 5">
    <name type="scientific">Babesia bovis</name>
    <dbReference type="NCBI Taxonomy" id="5865"/>
    <lineage>
        <taxon>Eukaryota</taxon>
        <taxon>Sar</taxon>
        <taxon>Alveolata</taxon>
        <taxon>Apicomplexa</taxon>
        <taxon>Aconoidasida</taxon>
        <taxon>Piroplasmida</taxon>
        <taxon>Babesiidae</taxon>
        <taxon>Babesia</taxon>
    </lineage>
</organism>
<feature type="region of interest" description="Disordered" evidence="1">
    <location>
        <begin position="254"/>
        <end position="280"/>
    </location>
</feature>
<feature type="signal peptide" evidence="2">
    <location>
        <begin position="1"/>
        <end position="20"/>
    </location>
</feature>
<dbReference type="NCBIfam" id="TIGR01492">
    <property type="entry name" value="CPW_WPC"/>
    <property type="match status" value="2"/>
</dbReference>
<dbReference type="VEuPathDB" id="PiroplasmaDB:BBOV_III009100"/>
<dbReference type="RefSeq" id="XP_001612035.1">
    <property type="nucleotide sequence ID" value="XM_001611985.1"/>
</dbReference>
<feature type="compositionally biased region" description="Acidic residues" evidence="1">
    <location>
        <begin position="43"/>
        <end position="59"/>
    </location>
</feature>
<keyword evidence="5" id="KW-1185">Reference proteome</keyword>
<dbReference type="SMART" id="SM01099">
    <property type="entry name" value="CPW_WPC"/>
    <property type="match status" value="2"/>
</dbReference>
<evidence type="ECO:0000256" key="1">
    <source>
        <dbReference type="SAM" id="MobiDB-lite"/>
    </source>
</evidence>
<dbReference type="AlphaFoldDB" id="A7API3"/>
<evidence type="ECO:0000256" key="2">
    <source>
        <dbReference type="SAM" id="SignalP"/>
    </source>
</evidence>
<dbReference type="EMBL" id="AAXT01000001">
    <property type="protein sequence ID" value="EDO08467.1"/>
    <property type="molecule type" value="Genomic_DNA"/>
</dbReference>
<feature type="region of interest" description="Disordered" evidence="1">
    <location>
        <begin position="28"/>
        <end position="70"/>
    </location>
</feature>
<feature type="domain" description="CPW-WPC" evidence="3">
    <location>
        <begin position="187"/>
        <end position="244"/>
    </location>
</feature>
<proteinExistence type="predicted"/>
<evidence type="ECO:0000313" key="5">
    <source>
        <dbReference type="Proteomes" id="UP000002173"/>
    </source>
</evidence>
<dbReference type="eggNOG" id="ENOG502SPT3">
    <property type="taxonomic scope" value="Eukaryota"/>
</dbReference>
<gene>
    <name evidence="4" type="ORF">BBOV_III009100</name>
</gene>
<evidence type="ECO:0000259" key="3">
    <source>
        <dbReference type="SMART" id="SM01099"/>
    </source>
</evidence>
<dbReference type="InParanoid" id="A7API3"/>
<dbReference type="KEGG" id="bbo:BBOV_III009100"/>